<keyword evidence="4 5" id="KW-0472">Membrane</keyword>
<proteinExistence type="predicted"/>
<keyword evidence="3 5" id="KW-1133">Transmembrane helix</keyword>
<dbReference type="NCBIfam" id="TIGR01593">
    <property type="entry name" value="holin_tox_secr"/>
    <property type="match status" value="1"/>
</dbReference>
<reference evidence="6" key="1">
    <citation type="journal article" date="2021" name="Proc. Natl. Acad. Sci. U.S.A.">
        <title>A Catalog of Tens of Thousands of Viruses from Human Metagenomes Reveals Hidden Associations with Chronic Diseases.</title>
        <authorList>
            <person name="Tisza M.J."/>
            <person name="Buck C.B."/>
        </authorList>
    </citation>
    <scope>NUCLEOTIDE SEQUENCE</scope>
    <source>
        <strain evidence="6">Ctdd214</strain>
    </source>
</reference>
<evidence type="ECO:0000256" key="4">
    <source>
        <dbReference type="ARBA" id="ARBA00023136"/>
    </source>
</evidence>
<dbReference type="InterPro" id="IPR006480">
    <property type="entry name" value="Phage_holin_4_1"/>
</dbReference>
<organism evidence="6">
    <name type="scientific">Siphoviridae sp. ctdd214</name>
    <dbReference type="NCBI Taxonomy" id="2825581"/>
    <lineage>
        <taxon>Viruses</taxon>
        <taxon>Duplodnaviria</taxon>
        <taxon>Heunggongvirae</taxon>
        <taxon>Uroviricota</taxon>
        <taxon>Caudoviricetes</taxon>
    </lineage>
</organism>
<accession>A0A8S5V5X9</accession>
<comment type="subcellular location">
    <subcellularLocation>
        <location evidence="1">Host membrane</location>
        <topology evidence="1">Multi-pass membrane protein</topology>
    </subcellularLocation>
</comment>
<evidence type="ECO:0000256" key="1">
    <source>
        <dbReference type="ARBA" id="ARBA00004301"/>
    </source>
</evidence>
<evidence type="ECO:0000256" key="5">
    <source>
        <dbReference type="SAM" id="Phobius"/>
    </source>
</evidence>
<evidence type="ECO:0000313" key="6">
    <source>
        <dbReference type="EMBL" id="DAG02153.1"/>
    </source>
</evidence>
<feature type="transmembrane region" description="Helical" evidence="5">
    <location>
        <begin position="67"/>
        <end position="87"/>
    </location>
</feature>
<dbReference type="EMBL" id="BK016204">
    <property type="protein sequence ID" value="DAG02153.1"/>
    <property type="molecule type" value="Genomic_DNA"/>
</dbReference>
<name>A0A8S5V5X9_9CAUD</name>
<keyword evidence="2 5" id="KW-0812">Transmembrane</keyword>
<evidence type="ECO:0000256" key="2">
    <source>
        <dbReference type="ARBA" id="ARBA00022692"/>
    </source>
</evidence>
<dbReference type="Pfam" id="PF05105">
    <property type="entry name" value="Phage_holin_4_1"/>
    <property type="match status" value="1"/>
</dbReference>
<dbReference type="GO" id="GO:0033644">
    <property type="term" value="C:host cell membrane"/>
    <property type="evidence" value="ECO:0007669"/>
    <property type="project" value="UniProtKB-SubCell"/>
</dbReference>
<evidence type="ECO:0000256" key="3">
    <source>
        <dbReference type="ARBA" id="ARBA00022989"/>
    </source>
</evidence>
<sequence length="158" mass="17757">MTKFIDTYNCVIGAIVTLATALFGTYWYVFAGFLLLNVVDWLTGWYKARLTGKETSKIGLKGILKKTGYWVIILVAFLIPSLFIRLGQDLLGIDLRFLTLLGWFTLATLLVNEIRSILENLVECGYNVPTFLIKGLAVTEKLLENGIKIEDSSDVKQE</sequence>
<protein>
    <submittedName>
        <fullName evidence="6">Holin</fullName>
    </submittedName>
</protein>